<accession>E5A3R9</accession>
<keyword evidence="2" id="KW-1185">Reference proteome</keyword>
<reference evidence="2" key="1">
    <citation type="journal article" date="2011" name="Nat. Commun.">
        <title>Effector diversification within compartments of the Leptosphaeria maculans genome affected by Repeat-Induced Point mutations.</title>
        <authorList>
            <person name="Rouxel T."/>
            <person name="Grandaubert J."/>
            <person name="Hane J.K."/>
            <person name="Hoede C."/>
            <person name="van de Wouw A.P."/>
            <person name="Couloux A."/>
            <person name="Dominguez V."/>
            <person name="Anthouard V."/>
            <person name="Bally P."/>
            <person name="Bourras S."/>
            <person name="Cozijnsen A.J."/>
            <person name="Ciuffetti L.M."/>
            <person name="Degrave A."/>
            <person name="Dilmaghani A."/>
            <person name="Duret L."/>
            <person name="Fudal I."/>
            <person name="Goodwin S.B."/>
            <person name="Gout L."/>
            <person name="Glaser N."/>
            <person name="Linglin J."/>
            <person name="Kema G.H.J."/>
            <person name="Lapalu N."/>
            <person name="Lawrence C.B."/>
            <person name="May K."/>
            <person name="Meyer M."/>
            <person name="Ollivier B."/>
            <person name="Poulain J."/>
            <person name="Schoch C.L."/>
            <person name="Simon A."/>
            <person name="Spatafora J.W."/>
            <person name="Stachowiak A."/>
            <person name="Turgeon B.G."/>
            <person name="Tyler B.M."/>
            <person name="Vincent D."/>
            <person name="Weissenbach J."/>
            <person name="Amselem J."/>
            <person name="Quesneville H."/>
            <person name="Oliver R.P."/>
            <person name="Wincker P."/>
            <person name="Balesdent M.-H."/>
            <person name="Howlett B.J."/>
        </authorList>
    </citation>
    <scope>NUCLEOTIDE SEQUENCE [LARGE SCALE GENOMIC DNA]</scope>
    <source>
        <strain evidence="2">JN3 / isolate v23.1.3 / race Av1-4-5-6-7-8</strain>
    </source>
</reference>
<dbReference type="HOGENOM" id="CLU_2015700_0_0_1"/>
<evidence type="ECO:0000313" key="2">
    <source>
        <dbReference type="Proteomes" id="UP000002668"/>
    </source>
</evidence>
<name>E5A3R9_LEPMJ</name>
<dbReference type="InParanoid" id="E5A3R9"/>
<evidence type="ECO:0000313" key="1">
    <source>
        <dbReference type="EMBL" id="CBX98282.1"/>
    </source>
</evidence>
<dbReference type="VEuPathDB" id="FungiDB:LEMA_P096910.1"/>
<protein>
    <submittedName>
        <fullName evidence="1">Predicted protein</fullName>
    </submittedName>
</protein>
<sequence length="123" mass="14139">MASELNNGFLLDGEFYLFRTHCESSRSRDYLVVLDRCVFDTSRSIMIYGSDGKSDFKRPLVPWTFQTPIPINPSHHFPPLGQSQPSRETEKDHIAFISLSWPFDNILSTFAVKILEFGCMTDE</sequence>
<dbReference type="AlphaFoldDB" id="E5A3R9"/>
<dbReference type="Proteomes" id="UP000002668">
    <property type="component" value="Genome"/>
</dbReference>
<gene>
    <name evidence="1" type="ORF">LEMA_P096910.1</name>
</gene>
<proteinExistence type="predicted"/>
<organism evidence="2">
    <name type="scientific">Leptosphaeria maculans (strain JN3 / isolate v23.1.3 / race Av1-4-5-6-7-8)</name>
    <name type="common">Blackleg fungus</name>
    <name type="synonym">Phoma lingam</name>
    <dbReference type="NCBI Taxonomy" id="985895"/>
    <lineage>
        <taxon>Eukaryota</taxon>
        <taxon>Fungi</taxon>
        <taxon>Dikarya</taxon>
        <taxon>Ascomycota</taxon>
        <taxon>Pezizomycotina</taxon>
        <taxon>Dothideomycetes</taxon>
        <taxon>Pleosporomycetidae</taxon>
        <taxon>Pleosporales</taxon>
        <taxon>Pleosporineae</taxon>
        <taxon>Leptosphaeriaceae</taxon>
        <taxon>Plenodomus</taxon>
        <taxon>Plenodomus lingam/Leptosphaeria maculans species complex</taxon>
    </lineage>
</organism>
<dbReference type="EMBL" id="FP929133">
    <property type="protein sequence ID" value="CBX98282.1"/>
    <property type="molecule type" value="Genomic_DNA"/>
</dbReference>